<feature type="region of interest" description="Disordered" evidence="1">
    <location>
        <begin position="1"/>
        <end position="94"/>
    </location>
</feature>
<dbReference type="Proteomes" id="UP000051952">
    <property type="component" value="Unassembled WGS sequence"/>
</dbReference>
<feature type="compositionally biased region" description="Low complexity" evidence="1">
    <location>
        <begin position="445"/>
        <end position="463"/>
    </location>
</feature>
<feature type="compositionally biased region" description="Low complexity" evidence="1">
    <location>
        <begin position="249"/>
        <end position="265"/>
    </location>
</feature>
<feature type="region of interest" description="Disordered" evidence="1">
    <location>
        <begin position="327"/>
        <end position="347"/>
    </location>
</feature>
<evidence type="ECO:0000256" key="1">
    <source>
        <dbReference type="SAM" id="MobiDB-lite"/>
    </source>
</evidence>
<feature type="region of interest" description="Disordered" evidence="1">
    <location>
        <begin position="444"/>
        <end position="463"/>
    </location>
</feature>
<name>A0A0S4J9K5_BODSA</name>
<dbReference type="EMBL" id="CYKH01001454">
    <property type="protein sequence ID" value="CUG87159.1"/>
    <property type="molecule type" value="Genomic_DNA"/>
</dbReference>
<proteinExistence type="predicted"/>
<feature type="compositionally biased region" description="Acidic residues" evidence="1">
    <location>
        <begin position="20"/>
        <end position="44"/>
    </location>
</feature>
<dbReference type="AlphaFoldDB" id="A0A0S4J9K5"/>
<accession>A0A0S4J9K5</accession>
<dbReference type="VEuPathDB" id="TriTrypDB:BSAL_08930"/>
<feature type="compositionally biased region" description="Polar residues" evidence="1">
    <location>
        <begin position="333"/>
        <end position="345"/>
    </location>
</feature>
<reference evidence="3" key="1">
    <citation type="submission" date="2015-09" db="EMBL/GenBank/DDBJ databases">
        <authorList>
            <consortium name="Pathogen Informatics"/>
        </authorList>
    </citation>
    <scope>NUCLEOTIDE SEQUENCE [LARGE SCALE GENOMIC DNA]</scope>
    <source>
        <strain evidence="3">Lake Konstanz</strain>
    </source>
</reference>
<evidence type="ECO:0000313" key="2">
    <source>
        <dbReference type="EMBL" id="CUG87159.1"/>
    </source>
</evidence>
<feature type="region of interest" description="Disordered" evidence="1">
    <location>
        <begin position="146"/>
        <end position="191"/>
    </location>
</feature>
<sequence length="590" mass="63065">MSQQQQEHERHNDKEYVVDEREDEEETSMADEEISEEEDDDFIEDVQRNKNNSNVISDEEDGNSYQPQPTTRSSLRPVTDTNAALTGGDDARRVVNASSVGDDEEGGGAMPVLLEGDYFPQTVPAGVLAELRACHDDDADDFMEVEEAHHHAQPKHATPPQQPHATTDSEHLSASSSFLGSSAPSSTATSTVTHSSTVAEASVTVTSPSTLTPIDLDLLSPHSSPSHTVTRAVEQQQLATSQPLLPPTAMSSVGSSGASGSGVYVRASPSSAASAVVVPPRSSGNFGGSSGQIRKRVRWVDDVQLSSGKTTRAAASRSLVHHASSFTIPGHFQTPSQHNIDSQRISAPRTRSAAAEHQLLHAPVQVFREVVNDDRSIFYACRPQRPSQVFSQWKQAALKHPSDVVVAQPSTLDMQENSEEPSSSVLPNTRTIPSMFMNFIRTRESSLSGSTQQQQGQNEGVSCQGWAPTSAQLYRYIHRDAPPLVGTISLHANERFATRMLNLSIPKAVAASNEGTAKGNEPPFLPLDDDGLICPPMWAGITVPLEQYPSTCLLPDGSGSGSGGDASKGAAAALSSDPAALVDAPLCMHW</sequence>
<protein>
    <submittedName>
        <fullName evidence="2">Uncharacterized protein</fullName>
    </submittedName>
</protein>
<feature type="region of interest" description="Disordered" evidence="1">
    <location>
        <begin position="244"/>
        <end position="265"/>
    </location>
</feature>
<evidence type="ECO:0000313" key="3">
    <source>
        <dbReference type="Proteomes" id="UP000051952"/>
    </source>
</evidence>
<keyword evidence="3" id="KW-1185">Reference proteome</keyword>
<feature type="compositionally biased region" description="Polar residues" evidence="1">
    <location>
        <begin position="63"/>
        <end position="84"/>
    </location>
</feature>
<gene>
    <name evidence="2" type="ORF">BSAL_08930</name>
</gene>
<feature type="compositionally biased region" description="Low complexity" evidence="1">
    <location>
        <begin position="172"/>
        <end position="191"/>
    </location>
</feature>
<organism evidence="2 3">
    <name type="scientific">Bodo saltans</name>
    <name type="common">Flagellated protozoan</name>
    <dbReference type="NCBI Taxonomy" id="75058"/>
    <lineage>
        <taxon>Eukaryota</taxon>
        <taxon>Discoba</taxon>
        <taxon>Euglenozoa</taxon>
        <taxon>Kinetoplastea</taxon>
        <taxon>Metakinetoplastina</taxon>
        <taxon>Eubodonida</taxon>
        <taxon>Bodonidae</taxon>
        <taxon>Bodo</taxon>
    </lineage>
</organism>
<feature type="compositionally biased region" description="Basic and acidic residues" evidence="1">
    <location>
        <begin position="1"/>
        <end position="19"/>
    </location>
</feature>